<evidence type="ECO:0000256" key="1">
    <source>
        <dbReference type="SAM" id="MobiDB-lite"/>
    </source>
</evidence>
<name>A0A146K2L1_9EUKA</name>
<proteinExistence type="predicted"/>
<dbReference type="EMBL" id="GDID01006827">
    <property type="protein sequence ID" value="JAP89779.1"/>
    <property type="molecule type" value="Transcribed_RNA"/>
</dbReference>
<feature type="non-terminal residue" evidence="2">
    <location>
        <position position="1"/>
    </location>
</feature>
<feature type="region of interest" description="Disordered" evidence="1">
    <location>
        <begin position="314"/>
        <end position="335"/>
    </location>
</feature>
<feature type="compositionally biased region" description="Low complexity" evidence="1">
    <location>
        <begin position="314"/>
        <end position="324"/>
    </location>
</feature>
<sequence>KHQSQKQEQQYQYVAPISDQMYSQNLDKLLGKSQVVPQQIPQQVEIPQSINQIPDISKASGYTQLITQKHEQKESKSPIAAQPQTQPIQQFPQYNQVQSKSPVQQLNGIFVPNTSNQHYNNDIAKILSAKTGQSPPQQYQATLNSVPVENVMLTQKFQETSQPQIFQKAIQSFNDQASMSQTPKLLENAPEQNWPNAEAKPDSYNSKISQLLQKSGQLNEVNNSANKIQEKIPQQFGQFAQIKTEHAINVQPQQVQQRQEEPQSYNAKISQLLQKSGQLNEVNNSISKIQGIMPQMEQIVPAQQIPQQFQSQQLQYPAQIQQPQQFPPQAQPQSQQNNYSAKIGQLMQKSGQLNTVNQTFQKIHENIQLPQDKVPANVVEQLDKLLEMNKAKDEQIARLQKMVEKKEPNIQLSQVVEIQKDQEQKANEVESAFENLDAVKFLQKQMDSIKISRKKVVQKFFDTANSQVLTQPK</sequence>
<organism evidence="2">
    <name type="scientific">Trepomonas sp. PC1</name>
    <dbReference type="NCBI Taxonomy" id="1076344"/>
    <lineage>
        <taxon>Eukaryota</taxon>
        <taxon>Metamonada</taxon>
        <taxon>Diplomonadida</taxon>
        <taxon>Hexamitidae</taxon>
        <taxon>Hexamitinae</taxon>
        <taxon>Trepomonas</taxon>
    </lineage>
</organism>
<dbReference type="AlphaFoldDB" id="A0A146K2L1"/>
<accession>A0A146K2L1</accession>
<reference evidence="2" key="1">
    <citation type="submission" date="2015-07" db="EMBL/GenBank/DDBJ databases">
        <title>Adaptation to a free-living lifestyle via gene acquisitions in the diplomonad Trepomonas sp. PC1.</title>
        <authorList>
            <person name="Xu F."/>
            <person name="Jerlstrom-Hultqvist J."/>
            <person name="Kolisko M."/>
            <person name="Simpson A.G.B."/>
            <person name="Roger A.J."/>
            <person name="Svard S.G."/>
            <person name="Andersson J.O."/>
        </authorList>
    </citation>
    <scope>NUCLEOTIDE SEQUENCE</scope>
    <source>
        <strain evidence="2">PC1</strain>
    </source>
</reference>
<evidence type="ECO:0000313" key="2">
    <source>
        <dbReference type="EMBL" id="JAP89779.1"/>
    </source>
</evidence>
<gene>
    <name evidence="2" type="ORF">TPC1_30726</name>
</gene>
<protein>
    <submittedName>
        <fullName evidence="2">Uncharacterized protein</fullName>
    </submittedName>
</protein>